<feature type="compositionally biased region" description="Basic and acidic residues" evidence="3">
    <location>
        <begin position="41"/>
        <end position="54"/>
    </location>
</feature>
<dbReference type="OrthoDB" id="73775at2"/>
<dbReference type="PROSITE" id="PS50106">
    <property type="entry name" value="PDZ"/>
    <property type="match status" value="1"/>
</dbReference>
<dbReference type="SUPFAM" id="SSF50494">
    <property type="entry name" value="Trypsin-like serine proteases"/>
    <property type="match status" value="1"/>
</dbReference>
<organism evidence="6 7">
    <name type="scientific">Thermomonospora echinospora</name>
    <dbReference type="NCBI Taxonomy" id="1992"/>
    <lineage>
        <taxon>Bacteria</taxon>
        <taxon>Bacillati</taxon>
        <taxon>Actinomycetota</taxon>
        <taxon>Actinomycetes</taxon>
        <taxon>Streptosporangiales</taxon>
        <taxon>Thermomonosporaceae</taxon>
        <taxon>Thermomonospora</taxon>
    </lineage>
</organism>
<evidence type="ECO:0000256" key="2">
    <source>
        <dbReference type="ARBA" id="ARBA00022801"/>
    </source>
</evidence>
<evidence type="ECO:0000313" key="7">
    <source>
        <dbReference type="Proteomes" id="UP000236723"/>
    </source>
</evidence>
<protein>
    <submittedName>
        <fullName evidence="6">Putative serine protease PepD</fullName>
    </submittedName>
</protein>
<evidence type="ECO:0000259" key="5">
    <source>
        <dbReference type="PROSITE" id="PS50106"/>
    </source>
</evidence>
<name>A0A1H6A2Q4_9ACTN</name>
<keyword evidence="4" id="KW-1133">Transmembrane helix</keyword>
<dbReference type="PANTHER" id="PTHR43343">
    <property type="entry name" value="PEPTIDASE S12"/>
    <property type="match status" value="1"/>
</dbReference>
<gene>
    <name evidence="6" type="ORF">SAMN04489712_105113</name>
</gene>
<keyword evidence="2" id="KW-0378">Hydrolase</keyword>
<dbReference type="EMBL" id="FNVO01000005">
    <property type="protein sequence ID" value="SEG42026.1"/>
    <property type="molecule type" value="Genomic_DNA"/>
</dbReference>
<reference evidence="7" key="1">
    <citation type="submission" date="2016-10" db="EMBL/GenBank/DDBJ databases">
        <authorList>
            <person name="Varghese N."/>
            <person name="Submissions S."/>
        </authorList>
    </citation>
    <scope>NUCLEOTIDE SEQUENCE [LARGE SCALE GENOMIC DNA]</scope>
    <source>
        <strain evidence="7">DSM 43163</strain>
    </source>
</reference>
<feature type="compositionally biased region" description="Pro residues" evidence="3">
    <location>
        <begin position="137"/>
        <end position="150"/>
    </location>
</feature>
<keyword evidence="4" id="KW-0472">Membrane</keyword>
<dbReference type="Gene3D" id="2.30.42.10">
    <property type="match status" value="1"/>
</dbReference>
<accession>A0A1H6A2Q4</accession>
<dbReference type="GO" id="GO:0004252">
    <property type="term" value="F:serine-type endopeptidase activity"/>
    <property type="evidence" value="ECO:0007669"/>
    <property type="project" value="InterPro"/>
</dbReference>
<feature type="compositionally biased region" description="Pro residues" evidence="3">
    <location>
        <begin position="212"/>
        <end position="230"/>
    </location>
</feature>
<evidence type="ECO:0000256" key="4">
    <source>
        <dbReference type="SAM" id="Phobius"/>
    </source>
</evidence>
<evidence type="ECO:0000256" key="1">
    <source>
        <dbReference type="ARBA" id="ARBA00022670"/>
    </source>
</evidence>
<dbReference type="InterPro" id="IPR001940">
    <property type="entry name" value="Peptidase_S1C"/>
</dbReference>
<feature type="region of interest" description="Disordered" evidence="3">
    <location>
        <begin position="297"/>
        <end position="316"/>
    </location>
</feature>
<feature type="region of interest" description="Disordered" evidence="3">
    <location>
        <begin position="1"/>
        <end position="260"/>
    </location>
</feature>
<dbReference type="InterPro" id="IPR001478">
    <property type="entry name" value="PDZ"/>
</dbReference>
<dbReference type="Pfam" id="PF13365">
    <property type="entry name" value="Trypsin_2"/>
    <property type="match status" value="1"/>
</dbReference>
<evidence type="ECO:0000256" key="3">
    <source>
        <dbReference type="SAM" id="MobiDB-lite"/>
    </source>
</evidence>
<feature type="domain" description="PDZ" evidence="5">
    <location>
        <begin position="546"/>
        <end position="612"/>
    </location>
</feature>
<feature type="transmembrane region" description="Helical" evidence="4">
    <location>
        <begin position="265"/>
        <end position="290"/>
    </location>
</feature>
<dbReference type="AlphaFoldDB" id="A0A1H6A2Q4"/>
<feature type="compositionally biased region" description="Gly residues" evidence="3">
    <location>
        <begin position="235"/>
        <end position="245"/>
    </location>
</feature>
<dbReference type="GO" id="GO:0006508">
    <property type="term" value="P:proteolysis"/>
    <property type="evidence" value="ECO:0007669"/>
    <property type="project" value="UniProtKB-KW"/>
</dbReference>
<dbReference type="SUPFAM" id="SSF50156">
    <property type="entry name" value="PDZ domain-like"/>
    <property type="match status" value="1"/>
</dbReference>
<dbReference type="InterPro" id="IPR036034">
    <property type="entry name" value="PDZ_sf"/>
</dbReference>
<proteinExistence type="predicted"/>
<feature type="compositionally biased region" description="Basic and acidic residues" evidence="3">
    <location>
        <begin position="1"/>
        <end position="12"/>
    </location>
</feature>
<dbReference type="PRINTS" id="PR00834">
    <property type="entry name" value="PROTEASES2C"/>
</dbReference>
<dbReference type="InterPro" id="IPR051201">
    <property type="entry name" value="Chloro_Bact_Ser_Proteases"/>
</dbReference>
<dbReference type="Gene3D" id="2.40.10.120">
    <property type="match status" value="1"/>
</dbReference>
<sequence length="625" mass="63072">MTEDSRRSVDDPPREDDDIVPGFAARQHDEGQGTAPQTADDIERAEPADRRADLPQDDPPADLPQDDLPQDDLPQDGPPAGAPRDEAPAGAGFAPPDTPGAPVRDPADKLLVSPHPRADQAAGAHEAGPEPRYEPYGQPPPPYQEAPPFNPMADQAAGHEQPPPYREPSPYGQEPSGGPFPPDGRPRPGFVPHGQDAGGPGRYGWPPAQHQGPPPPSGPPLSTAPPPPGTAPLGGAFGGPGGPGGAPNWAPVPAPPAPRRGSPPLGVLAAIALIVALVAGAVGAGIGVMATDDSGDPTAVSLGGPGDSEPVKQRPPQSVAGIAQRVIPSVVMIRVQSGGENGAGTGFIVNGGYIITNNHVVSSVAEGGGQIEIVFHDKKTSPADVQGRDPASDIAVLKPRTTHNLPALAMGDSDSLAVGDPVIAIGSPLGLQGSVTSGIVSALNRAVPTRGEGADASVIPAIQTDAAINPGNSGGPLVDGNGRVIGINTAIVTLGGGLGEQGGNIGLGFAIPINHGRRIAQEIINTGTAKRTLIGIGMDPAFPGPGVRIAEREQNGVQPIVPDGPADKAGLKPGDVITAIDGKPIEDRVDLSAAIQSKAPGTRVKVTFQRGGKEQTVEVVLAAAN</sequence>
<dbReference type="RefSeq" id="WP_103938503.1">
    <property type="nucleotide sequence ID" value="NZ_FNVO01000005.1"/>
</dbReference>
<keyword evidence="1 6" id="KW-0645">Protease</keyword>
<keyword evidence="4" id="KW-0812">Transmembrane</keyword>
<dbReference type="Pfam" id="PF13180">
    <property type="entry name" value="PDZ_2"/>
    <property type="match status" value="1"/>
</dbReference>
<dbReference type="SMART" id="SM00228">
    <property type="entry name" value="PDZ"/>
    <property type="match status" value="1"/>
</dbReference>
<keyword evidence="7" id="KW-1185">Reference proteome</keyword>
<dbReference type="PANTHER" id="PTHR43343:SF3">
    <property type="entry name" value="PROTEASE DO-LIKE 8, CHLOROPLASTIC"/>
    <property type="match status" value="1"/>
</dbReference>
<feature type="compositionally biased region" description="Acidic residues" evidence="3">
    <location>
        <begin position="55"/>
        <end position="74"/>
    </location>
</feature>
<evidence type="ECO:0000313" key="6">
    <source>
        <dbReference type="EMBL" id="SEG42026.1"/>
    </source>
</evidence>
<dbReference type="InterPro" id="IPR009003">
    <property type="entry name" value="Peptidase_S1_PA"/>
</dbReference>
<dbReference type="Proteomes" id="UP000236723">
    <property type="component" value="Unassembled WGS sequence"/>
</dbReference>